<dbReference type="Proteomes" id="UP000566985">
    <property type="component" value="Unassembled WGS sequence"/>
</dbReference>
<reference evidence="1 2" key="1">
    <citation type="submission" date="2020-05" db="EMBL/GenBank/DDBJ databases">
        <title>Whole Genome Sequences of Enterobacteriales Associated with the International Space Station.</title>
        <authorList>
            <person name="Bharadwaj A."/>
            <person name="Daudu R."/>
            <person name="Singh N."/>
            <person name="Wood J."/>
            <person name="Debieu M."/>
            <person name="Mason C."/>
            <person name="Wang C."/>
            <person name="Venkateswaran K."/>
        </authorList>
    </citation>
    <scope>NUCLEOTIDE SEQUENCE [LARGE SCALE GENOMIC DNA]</scope>
    <source>
        <strain evidence="1 2">IF5SW-B1</strain>
    </source>
</reference>
<organism evidence="1 2">
    <name type="scientific">Pantoea brenneri</name>
    <dbReference type="NCBI Taxonomy" id="472694"/>
    <lineage>
        <taxon>Bacteria</taxon>
        <taxon>Pseudomonadati</taxon>
        <taxon>Pseudomonadota</taxon>
        <taxon>Gammaproteobacteria</taxon>
        <taxon>Enterobacterales</taxon>
        <taxon>Erwiniaceae</taxon>
        <taxon>Pantoea</taxon>
    </lineage>
</organism>
<evidence type="ECO:0000313" key="1">
    <source>
        <dbReference type="EMBL" id="NUY96817.1"/>
    </source>
</evidence>
<dbReference type="RefSeq" id="WP_122983619.1">
    <property type="nucleotide sequence ID" value="NZ_JABWPE010000009.1"/>
</dbReference>
<dbReference type="GeneID" id="79396273"/>
<dbReference type="AlphaFoldDB" id="A0A7Y6NE19"/>
<dbReference type="Pfam" id="PF05106">
    <property type="entry name" value="Phage_holin_3_1"/>
    <property type="match status" value="1"/>
</dbReference>
<dbReference type="EMBL" id="JABWPM010000008">
    <property type="protein sequence ID" value="NUY96817.1"/>
    <property type="molecule type" value="Genomic_DNA"/>
</dbReference>
<accession>A0A7Y6NE19</accession>
<sequence length="56" mass="6132">MLFIQQSLDWPRTATIAIGGSVGFIGVDSLRTFVLRFIGNRIGVKDDSERGPGHTK</sequence>
<proteinExistence type="predicted"/>
<comment type="caution">
    <text evidence="1">The sequence shown here is derived from an EMBL/GenBank/DDBJ whole genome shotgun (WGS) entry which is preliminary data.</text>
</comment>
<gene>
    <name evidence="1" type="ORF">HU668_10140</name>
</gene>
<name>A0A7Y6NE19_9GAMM</name>
<protein>
    <submittedName>
        <fullName evidence="1">Phage holin family protein</fullName>
    </submittedName>
</protein>
<evidence type="ECO:0000313" key="2">
    <source>
        <dbReference type="Proteomes" id="UP000566985"/>
    </source>
</evidence>
<dbReference type="InterPro" id="IPR006481">
    <property type="entry name" value="Phage_lambda_GpS_holin"/>
</dbReference>